<dbReference type="AlphaFoldDB" id="A0A8S3RUN6"/>
<reference evidence="1" key="1">
    <citation type="submission" date="2021-03" db="EMBL/GenBank/DDBJ databases">
        <authorList>
            <person name="Bekaert M."/>
        </authorList>
    </citation>
    <scope>NUCLEOTIDE SEQUENCE</scope>
</reference>
<dbReference type="OrthoDB" id="426293at2759"/>
<accession>A0A8S3RUN6</accession>
<evidence type="ECO:0000313" key="2">
    <source>
        <dbReference type="Proteomes" id="UP000683360"/>
    </source>
</evidence>
<keyword evidence="2" id="KW-1185">Reference proteome</keyword>
<gene>
    <name evidence="1" type="ORF">MEDL_24502</name>
</gene>
<sequence length="232" mass="26256">MTRKFEVIQSKKRTGQQVLKRFIIAIHNATKKILKQVLQNKDLQVKQQANLQIKKKEEAAPVKAAIEVESMPIKQLGKVLAPDPGHNWCKSGKWPCLLDPSTTAGTFLRYRDTNFLQAVSPKEMEADRIRKALLGGLRYGKPLVIDLGEIDRFDMITTQINNIQDGLMEKILNKSILQVENFETLVKEEDGDEYKPDKFTGGMADQFVFLVIIAGEVPPPDASNKMFYILVN</sequence>
<dbReference type="Proteomes" id="UP000683360">
    <property type="component" value="Unassembled WGS sequence"/>
</dbReference>
<name>A0A8S3RUN6_MYTED</name>
<dbReference type="EMBL" id="CAJPWZ010001230">
    <property type="protein sequence ID" value="CAG2210443.1"/>
    <property type="molecule type" value="Genomic_DNA"/>
</dbReference>
<organism evidence="1 2">
    <name type="scientific">Mytilus edulis</name>
    <name type="common">Blue mussel</name>
    <dbReference type="NCBI Taxonomy" id="6550"/>
    <lineage>
        <taxon>Eukaryota</taxon>
        <taxon>Metazoa</taxon>
        <taxon>Spiralia</taxon>
        <taxon>Lophotrochozoa</taxon>
        <taxon>Mollusca</taxon>
        <taxon>Bivalvia</taxon>
        <taxon>Autobranchia</taxon>
        <taxon>Pteriomorphia</taxon>
        <taxon>Mytilida</taxon>
        <taxon>Mytiloidea</taxon>
        <taxon>Mytilidae</taxon>
        <taxon>Mytilinae</taxon>
        <taxon>Mytilus</taxon>
    </lineage>
</organism>
<comment type="caution">
    <text evidence="1">The sequence shown here is derived from an EMBL/GenBank/DDBJ whole genome shotgun (WGS) entry which is preliminary data.</text>
</comment>
<proteinExistence type="predicted"/>
<evidence type="ECO:0000313" key="1">
    <source>
        <dbReference type="EMBL" id="CAG2210443.1"/>
    </source>
</evidence>
<protein>
    <submittedName>
        <fullName evidence="1">Uncharacterized protein</fullName>
    </submittedName>
</protein>